<dbReference type="InParanoid" id="E4WWW8"/>
<evidence type="ECO:0000313" key="1">
    <source>
        <dbReference type="EMBL" id="CBY21860.1"/>
    </source>
</evidence>
<dbReference type="AlphaFoldDB" id="E4WWW8"/>
<evidence type="ECO:0000313" key="2">
    <source>
        <dbReference type="Proteomes" id="UP000001307"/>
    </source>
</evidence>
<reference evidence="1" key="1">
    <citation type="journal article" date="2010" name="Science">
        <title>Plasticity of animal genome architecture unmasked by rapid evolution of a pelagic tunicate.</title>
        <authorList>
            <person name="Denoeud F."/>
            <person name="Henriet S."/>
            <person name="Mungpakdee S."/>
            <person name="Aury J.M."/>
            <person name="Da Silva C."/>
            <person name="Brinkmann H."/>
            <person name="Mikhaleva J."/>
            <person name="Olsen L.C."/>
            <person name="Jubin C."/>
            <person name="Canestro C."/>
            <person name="Bouquet J.M."/>
            <person name="Danks G."/>
            <person name="Poulain J."/>
            <person name="Campsteijn C."/>
            <person name="Adamski M."/>
            <person name="Cross I."/>
            <person name="Yadetie F."/>
            <person name="Muffato M."/>
            <person name="Louis A."/>
            <person name="Butcher S."/>
            <person name="Tsagkogeorga G."/>
            <person name="Konrad A."/>
            <person name="Singh S."/>
            <person name="Jensen M.F."/>
            <person name="Cong E.H."/>
            <person name="Eikeseth-Otteraa H."/>
            <person name="Noel B."/>
            <person name="Anthouard V."/>
            <person name="Porcel B.M."/>
            <person name="Kachouri-Lafond R."/>
            <person name="Nishino A."/>
            <person name="Ugolini M."/>
            <person name="Chourrout P."/>
            <person name="Nishida H."/>
            <person name="Aasland R."/>
            <person name="Huzurbazar S."/>
            <person name="Westhof E."/>
            <person name="Delsuc F."/>
            <person name="Lehrach H."/>
            <person name="Reinhardt R."/>
            <person name="Weissenbach J."/>
            <person name="Roy S.W."/>
            <person name="Artiguenave F."/>
            <person name="Postlethwait J.H."/>
            <person name="Manak J.R."/>
            <person name="Thompson E.M."/>
            <person name="Jaillon O."/>
            <person name="Du Pasquier L."/>
            <person name="Boudinot P."/>
            <person name="Liberles D.A."/>
            <person name="Volff J.N."/>
            <person name="Philippe H."/>
            <person name="Lenhard B."/>
            <person name="Roest Crollius H."/>
            <person name="Wincker P."/>
            <person name="Chourrout D."/>
        </authorList>
    </citation>
    <scope>NUCLEOTIDE SEQUENCE [LARGE SCALE GENOMIC DNA]</scope>
</reference>
<keyword evidence="2" id="KW-1185">Reference proteome</keyword>
<protein>
    <submittedName>
        <fullName evidence="1">Uncharacterized protein</fullName>
    </submittedName>
</protein>
<gene>
    <name evidence="1" type="ORF">GSOID_T00011389001</name>
</gene>
<accession>E4WWW8</accession>
<name>E4WWW8_OIKDI</name>
<proteinExistence type="predicted"/>
<sequence>MPRKTLLPSVAFSALFIAFARVFPILTNKDHTRRI</sequence>
<dbReference type="Proteomes" id="UP000001307">
    <property type="component" value="Unassembled WGS sequence"/>
</dbReference>
<dbReference type="EMBL" id="FN653018">
    <property type="protein sequence ID" value="CBY21860.1"/>
    <property type="molecule type" value="Genomic_DNA"/>
</dbReference>
<organism evidence="1">
    <name type="scientific">Oikopleura dioica</name>
    <name type="common">Tunicate</name>
    <dbReference type="NCBI Taxonomy" id="34765"/>
    <lineage>
        <taxon>Eukaryota</taxon>
        <taxon>Metazoa</taxon>
        <taxon>Chordata</taxon>
        <taxon>Tunicata</taxon>
        <taxon>Appendicularia</taxon>
        <taxon>Copelata</taxon>
        <taxon>Oikopleuridae</taxon>
        <taxon>Oikopleura</taxon>
    </lineage>
</organism>